<evidence type="ECO:0000313" key="2">
    <source>
        <dbReference type="Proteomes" id="UP000799755"/>
    </source>
</evidence>
<proteinExistence type="predicted"/>
<gene>
    <name evidence="1" type="ORF">BDR25DRAFT_348517</name>
</gene>
<reference evidence="1" key="1">
    <citation type="journal article" date="2020" name="Stud. Mycol.">
        <title>101 Dothideomycetes genomes: a test case for predicting lifestyles and emergence of pathogens.</title>
        <authorList>
            <person name="Haridas S."/>
            <person name="Albert R."/>
            <person name="Binder M."/>
            <person name="Bloem J."/>
            <person name="Labutti K."/>
            <person name="Salamov A."/>
            <person name="Andreopoulos B."/>
            <person name="Baker S."/>
            <person name="Barry K."/>
            <person name="Bills G."/>
            <person name="Bluhm B."/>
            <person name="Cannon C."/>
            <person name="Castanera R."/>
            <person name="Culley D."/>
            <person name="Daum C."/>
            <person name="Ezra D."/>
            <person name="Gonzalez J."/>
            <person name="Henrissat B."/>
            <person name="Kuo A."/>
            <person name="Liang C."/>
            <person name="Lipzen A."/>
            <person name="Lutzoni F."/>
            <person name="Magnuson J."/>
            <person name="Mondo S."/>
            <person name="Nolan M."/>
            <person name="Ohm R."/>
            <person name="Pangilinan J."/>
            <person name="Park H.-J."/>
            <person name="Ramirez L."/>
            <person name="Alfaro M."/>
            <person name="Sun H."/>
            <person name="Tritt A."/>
            <person name="Yoshinaga Y."/>
            <person name="Zwiers L.-H."/>
            <person name="Turgeon B."/>
            <person name="Goodwin S."/>
            <person name="Spatafora J."/>
            <person name="Crous P."/>
            <person name="Grigoriev I."/>
        </authorList>
    </citation>
    <scope>NUCLEOTIDE SEQUENCE</scope>
    <source>
        <strain evidence="1">ATCC 200398</strain>
    </source>
</reference>
<organism evidence="1 2">
    <name type="scientific">Lindgomyces ingoldianus</name>
    <dbReference type="NCBI Taxonomy" id="673940"/>
    <lineage>
        <taxon>Eukaryota</taxon>
        <taxon>Fungi</taxon>
        <taxon>Dikarya</taxon>
        <taxon>Ascomycota</taxon>
        <taxon>Pezizomycotina</taxon>
        <taxon>Dothideomycetes</taxon>
        <taxon>Pleosporomycetidae</taxon>
        <taxon>Pleosporales</taxon>
        <taxon>Lindgomycetaceae</taxon>
        <taxon>Lindgomyces</taxon>
    </lineage>
</organism>
<evidence type="ECO:0000313" key="1">
    <source>
        <dbReference type="EMBL" id="KAF2478256.1"/>
    </source>
</evidence>
<dbReference type="EMBL" id="MU003492">
    <property type="protein sequence ID" value="KAF2478256.1"/>
    <property type="molecule type" value="Genomic_DNA"/>
</dbReference>
<keyword evidence="2" id="KW-1185">Reference proteome</keyword>
<name>A0ACB6RGL0_9PLEO</name>
<dbReference type="Proteomes" id="UP000799755">
    <property type="component" value="Unassembled WGS sequence"/>
</dbReference>
<sequence>MREGPRRGQLENHITARICWHPSLAGVYFFYNTTVAALALALAGPVMAAGDIHRAKQNTRAASEPFSGPETPPSACCWMSTLFGILPPSAYGKWAGKRDDLHCCCESKLAQNSIVEKSTVGRHGKPLPVLKRVQNCRVLCCADLPSSFPLSKRATDAPTVNSDIALRLNARHPQSNDDTTPCAGIFPKANGMDGRPASGWLAVLAIRQLGDDVYNSQAEASPSRPSLARHPLVSTNTRRPARSIDPLAVETPQGSDIAGIIVNREAGATWRLERREQMMRKFTAANRALSPLDVAGPPFTGSSLDQTCRLYHLLGVGRGTLEAVIGPELLRCDHPPSHSHTSPPRTQYSEPCNSSRPQDDGAVINVPAPWVGRVAETQSRSFWPAETFIAIRRNPLRRLYRQQVLVAKRRERRVAQIQGGVEVSMRTLPMTAPTMASHLSQLVASGAKLAVRSARDSILLAAHHCSFLVANESLFPEYMVEALAVGQWPFLHLVRRLTAFGGSSWWTAIEKHPASIGSAAHHRAWEAGICSRGPDSGALNRPAQSHHVQQSVAEGQQKVVPSVRASCTSLAWAKVEINVQRIRRDVEGADRGARPAPALHVTLLTTLDGEIGKSILKPTIFDMAIDRLGLDTSQQSHDHRLFSDMGELGDIKLATSWISFDSLEILFSTSNLESESVGRRGCLAAPEIRHRYTLRMAILANQGLPETLNVDGDSTRRSKRAPGRDQLQSVASVPAFMRPSRNTATPGTDRVDDWPCSSCIHPSLHMRPSRLPSPSTNFSGQQCAILAAVAHIDTPHVAATSTTAAEQHQPALLAAARPPHLFGWGARHAQRIDQIGAALPISAGHVKLTQSRYRGLVVVLKPRLAFAGDTGLSLQSETGSRDGLHRIGFTAACHLTSCSAPPFSSTLLTLVPNNSKNVQLEAGPGAGREGPLSTFARVCPKTFPPFLPSDSVNTIAAGPHSIFSHRYSILEPSDPVLLDRLGSLNISVPAGMDCDTRQVLPRRRKHPLCILLLLGAAELFLNPGSLDKLAFPAIVPHRDSALPAAACLARFRFLPGIEGAPLITAHSVAITRMLSTTYLLASHASVAVSSGEITSAVSNNMLFASGLKEPQCQLDNSSYPSRTRVLYNASAAYMNAGWDVPCTCSHSACPPIRPDDFHILEAQSYGSLRPTMQCKCGRSSYRTYRTLNLVLDFARCCCFRRFLRYNPLLPSAIVHYGKEKHLSSTNSFCKMKRTCGGWNSIDTTRFRTSVHALDWVSLPRLKTAISGYRSKISMGKASDVSCLPPDRTPIQTMPLHALSASWQANLWNLNHGLRYPTTVYGFSELEFSGEVAGAKYSGPSHG</sequence>
<comment type="caution">
    <text evidence="1">The sequence shown here is derived from an EMBL/GenBank/DDBJ whole genome shotgun (WGS) entry which is preliminary data.</text>
</comment>
<accession>A0ACB6RGL0</accession>
<protein>
    <submittedName>
        <fullName evidence="1">Uncharacterized protein</fullName>
    </submittedName>
</protein>